<feature type="transmembrane region" description="Helical" evidence="11">
    <location>
        <begin position="768"/>
        <end position="787"/>
    </location>
</feature>
<feature type="compositionally biased region" description="Polar residues" evidence="10">
    <location>
        <begin position="891"/>
        <end position="902"/>
    </location>
</feature>
<evidence type="ECO:0000256" key="12">
    <source>
        <dbReference type="SAM" id="SignalP"/>
    </source>
</evidence>
<name>A0A0S4J8R3_BODSA</name>
<feature type="transmembrane region" description="Helical" evidence="11">
    <location>
        <begin position="588"/>
        <end position="607"/>
    </location>
</feature>
<evidence type="ECO:0000256" key="6">
    <source>
        <dbReference type="ARBA" id="ARBA00022989"/>
    </source>
</evidence>
<keyword evidence="6 11" id="KW-1133">Transmembrane helix</keyword>
<keyword evidence="14" id="KW-1185">Reference proteome</keyword>
<evidence type="ECO:0000256" key="9">
    <source>
        <dbReference type="ARBA" id="ARBA00023180"/>
    </source>
</evidence>
<keyword evidence="3 11" id="KW-0812">Transmembrane</keyword>
<dbReference type="PANTHER" id="PTHR27000">
    <property type="entry name" value="LEUCINE-RICH REPEAT RECEPTOR-LIKE PROTEIN KINASE FAMILY PROTEIN-RELATED"/>
    <property type="match status" value="1"/>
</dbReference>
<dbReference type="SUPFAM" id="SSF52058">
    <property type="entry name" value="L domain-like"/>
    <property type="match status" value="1"/>
</dbReference>
<evidence type="ECO:0000256" key="8">
    <source>
        <dbReference type="ARBA" id="ARBA00023170"/>
    </source>
</evidence>
<dbReference type="Proteomes" id="UP000051952">
    <property type="component" value="Unassembled WGS sequence"/>
</dbReference>
<dbReference type="PANTHER" id="PTHR27000:SF642">
    <property type="entry name" value="INACTIVE LEUCINE-RICH REPEAT RECEPTOR KINASE XIAO-RELATED"/>
    <property type="match status" value="1"/>
</dbReference>
<evidence type="ECO:0000256" key="11">
    <source>
        <dbReference type="SAM" id="Phobius"/>
    </source>
</evidence>
<feature type="signal peptide" evidence="12">
    <location>
        <begin position="1"/>
        <end position="29"/>
    </location>
</feature>
<feature type="transmembrane region" description="Helical" evidence="11">
    <location>
        <begin position="634"/>
        <end position="656"/>
    </location>
</feature>
<feature type="transmembrane region" description="Helical" evidence="11">
    <location>
        <begin position="854"/>
        <end position="875"/>
    </location>
</feature>
<dbReference type="Gene3D" id="3.80.10.10">
    <property type="entry name" value="Ribonuclease Inhibitor"/>
    <property type="match status" value="2"/>
</dbReference>
<reference evidence="14" key="1">
    <citation type="submission" date="2015-09" db="EMBL/GenBank/DDBJ databases">
        <authorList>
            <consortium name="Pathogen Informatics"/>
        </authorList>
    </citation>
    <scope>NUCLEOTIDE SEQUENCE [LARGE SCALE GENOMIC DNA]</scope>
    <source>
        <strain evidence="14">Lake Konstanz</strain>
    </source>
</reference>
<keyword evidence="8" id="KW-0675">Receptor</keyword>
<feature type="chain" id="PRO_5006622048" evidence="12">
    <location>
        <begin position="30"/>
        <end position="958"/>
    </location>
</feature>
<evidence type="ECO:0000256" key="2">
    <source>
        <dbReference type="ARBA" id="ARBA00022614"/>
    </source>
</evidence>
<keyword evidence="5" id="KW-0677">Repeat</keyword>
<dbReference type="AlphaFoldDB" id="A0A0S4J8R3"/>
<keyword evidence="9" id="KW-0325">Glycoprotein</keyword>
<feature type="region of interest" description="Disordered" evidence="10">
    <location>
        <begin position="716"/>
        <end position="738"/>
    </location>
</feature>
<comment type="subcellular location">
    <subcellularLocation>
        <location evidence="1">Membrane</location>
        <topology evidence="1">Single-pass membrane protein</topology>
    </subcellularLocation>
</comment>
<keyword evidence="2" id="KW-0433">Leucine-rich repeat</keyword>
<feature type="region of interest" description="Disordered" evidence="10">
    <location>
        <begin position="891"/>
        <end position="919"/>
    </location>
</feature>
<evidence type="ECO:0000313" key="14">
    <source>
        <dbReference type="Proteomes" id="UP000051952"/>
    </source>
</evidence>
<dbReference type="EMBL" id="CYKH01000943">
    <property type="protein sequence ID" value="CUG70924.1"/>
    <property type="molecule type" value="Genomic_DNA"/>
</dbReference>
<sequence>MFLCAPFTRVGVVLLLLWILLVAVRDAHGIVSQDEADILAEFFVAVRYGNTTPVTRENVCTAWPDPLVTCNSGATIASLNFTSQNLRGTLPESLARLSSVTLIDVTHNNISGTLPHQYAAWGASLEYFSVRNNSITGSLPKEYSNLTSVREFYVSTNSLTGSIPPEYSLWKKISGFYVYNNQLTGTLPPLLANCTMMRGFQASNNSFSGTLPLEYASWTAIFGFDVTGNHLTGTLPHQYSSWLLMEKFQVLGNRLTGELPPQYASWAKLTGFYAALNQLHGTLPPSYSRWSKLQAISLANNRLVGPIPSSWGSGMTSLSTLFLSNNSLSGTIPSTPFPQLSMFSISFNNFSGLLPPSSTWPFLLAFDVQNNTQLVGPLVVGQVTLIAMVCGTSLCVSSSSSPAKSCLPTAYFATTTVIDINSLITLATSYLYPLALCSITTQAPSLEPSRQSNATTPQLFSSLSGVMSAAAATVYVTLATTGGTLGRGAVPGLQRAVASLRLTAATNLSSDDDDDASGSSLFGDLADNPLGISIPVGAVGLSASAGAALMDIVLVGVIGVVLHAIAMLQRWVRIHQSVDRSDSAMIRLVRAIVLALPASLLPGALAMPYGTLLSSGVGACLALVVSTARSSGSVALGVTLVCVWAALPLYCAWAVVVRTRRTYGEFALHSVPTRSSSGRRSHGRTRSTKDATSKCVDVLLQVIRYAVDPTGRWERRSTDANVAQRRRRRGGRISATNNMSPSSYHKQAEYLLENMEGVFGGYVGGREWYFAVDWGVAFVGGAVMGSAEAASLDGDPCAAALWGTWCAVVLGVVQVGALVVLRPNSVRLEFWCSLVLGALGVVSVVLTLSGEDDGSAVVGTIMAILEPTLAVMLMLGRLELFGGDYHSFQPSSHETEPLQSLRGTEHQKRSPLGPAKQSVHDDLHHASTGFAMSASLQQLRLLIEAICERQLLENDKSN</sequence>
<organism evidence="13 14">
    <name type="scientific">Bodo saltans</name>
    <name type="common">Flagellated protozoan</name>
    <dbReference type="NCBI Taxonomy" id="75058"/>
    <lineage>
        <taxon>Eukaryota</taxon>
        <taxon>Discoba</taxon>
        <taxon>Euglenozoa</taxon>
        <taxon>Kinetoplastea</taxon>
        <taxon>Metakinetoplastina</taxon>
        <taxon>Eubodonida</taxon>
        <taxon>Bodonidae</taxon>
        <taxon>Bodo</taxon>
    </lineage>
</organism>
<accession>A0A0S4J8R3</accession>
<evidence type="ECO:0000256" key="5">
    <source>
        <dbReference type="ARBA" id="ARBA00022737"/>
    </source>
</evidence>
<proteinExistence type="predicted"/>
<keyword evidence="4 12" id="KW-0732">Signal</keyword>
<keyword evidence="7 11" id="KW-0472">Membrane</keyword>
<evidence type="ECO:0000256" key="4">
    <source>
        <dbReference type="ARBA" id="ARBA00022729"/>
    </source>
</evidence>
<evidence type="ECO:0000256" key="1">
    <source>
        <dbReference type="ARBA" id="ARBA00004167"/>
    </source>
</evidence>
<feature type="transmembrane region" description="Helical" evidence="11">
    <location>
        <begin position="799"/>
        <end position="821"/>
    </location>
</feature>
<protein>
    <submittedName>
        <fullName evidence="13">GP46-like surface antigen, putative</fullName>
    </submittedName>
</protein>
<dbReference type="VEuPathDB" id="TriTrypDB:BSAL_18215"/>
<dbReference type="Pfam" id="PF00560">
    <property type="entry name" value="LRR_1"/>
    <property type="match status" value="2"/>
</dbReference>
<feature type="transmembrane region" description="Helical" evidence="11">
    <location>
        <begin position="548"/>
        <end position="568"/>
    </location>
</feature>
<evidence type="ECO:0000256" key="10">
    <source>
        <dbReference type="SAM" id="MobiDB-lite"/>
    </source>
</evidence>
<dbReference type="OrthoDB" id="676979at2759"/>
<evidence type="ECO:0000256" key="3">
    <source>
        <dbReference type="ARBA" id="ARBA00022692"/>
    </source>
</evidence>
<dbReference type="InterPro" id="IPR001611">
    <property type="entry name" value="Leu-rich_rpt"/>
</dbReference>
<evidence type="ECO:0000313" key="13">
    <source>
        <dbReference type="EMBL" id="CUG70924.1"/>
    </source>
</evidence>
<dbReference type="GO" id="GO:0016020">
    <property type="term" value="C:membrane"/>
    <property type="evidence" value="ECO:0007669"/>
    <property type="project" value="UniProtKB-SubCell"/>
</dbReference>
<feature type="transmembrane region" description="Helical" evidence="11">
    <location>
        <begin position="828"/>
        <end position="848"/>
    </location>
</feature>
<dbReference type="InterPro" id="IPR032675">
    <property type="entry name" value="LRR_dom_sf"/>
</dbReference>
<evidence type="ECO:0000256" key="7">
    <source>
        <dbReference type="ARBA" id="ARBA00023136"/>
    </source>
</evidence>
<gene>
    <name evidence="13" type="ORF">BSAL_83630</name>
</gene>